<dbReference type="PROSITE" id="PS51420">
    <property type="entry name" value="RHO"/>
    <property type="match status" value="1"/>
</dbReference>
<keyword evidence="5" id="KW-1185">Reference proteome</keyword>
<accession>A0A165AZ25</accession>
<dbReference type="PROSITE" id="PS51419">
    <property type="entry name" value="RAB"/>
    <property type="match status" value="1"/>
</dbReference>
<sequence length="211" mass="24216">MPNPRKYNAVVLGAGGVGKSALATRFHRKVFVEQYNPTIEEEYRCEVTVDGERCILEILDTPGTEQFTALNERYLRGAQAFILVFSLIEESSLKDVDNIRQQIYQLKGTDKVRLIAFPSQLGHEHDESDIAEQDIPIVVVGTKLDLSNERAVSRDTIKDLAVQWNLPFYETSAKKDWHVTDVFEDLVRQLRNRYPDAPRSRRKKKDTCCVM</sequence>
<proteinExistence type="predicted"/>
<dbReference type="RefSeq" id="XP_040757665.1">
    <property type="nucleotide sequence ID" value="XM_040903039.1"/>
</dbReference>
<dbReference type="GeneID" id="63820070"/>
<dbReference type="GO" id="GO:0005525">
    <property type="term" value="F:GTP binding"/>
    <property type="evidence" value="ECO:0007669"/>
    <property type="project" value="UniProtKB-KW"/>
</dbReference>
<dbReference type="Proteomes" id="UP000076871">
    <property type="component" value="Unassembled WGS sequence"/>
</dbReference>
<keyword evidence="3" id="KW-0342">GTP-binding</keyword>
<dbReference type="EMBL" id="KV427705">
    <property type="protein sequence ID" value="KZS99924.1"/>
    <property type="molecule type" value="Genomic_DNA"/>
</dbReference>
<dbReference type="InterPro" id="IPR027417">
    <property type="entry name" value="P-loop_NTPase"/>
</dbReference>
<dbReference type="SMART" id="SM00173">
    <property type="entry name" value="RAS"/>
    <property type="match status" value="1"/>
</dbReference>
<dbReference type="PROSITE" id="PS51421">
    <property type="entry name" value="RAS"/>
    <property type="match status" value="1"/>
</dbReference>
<gene>
    <name evidence="4" type="ORF">LAESUDRAFT_58316</name>
</gene>
<dbReference type="NCBIfam" id="TIGR00231">
    <property type="entry name" value="small_GTP"/>
    <property type="match status" value="1"/>
</dbReference>
<dbReference type="OrthoDB" id="5976022at2759"/>
<dbReference type="CDD" id="cd00876">
    <property type="entry name" value="Ras"/>
    <property type="match status" value="1"/>
</dbReference>
<dbReference type="GO" id="GO:0007165">
    <property type="term" value="P:signal transduction"/>
    <property type="evidence" value="ECO:0007669"/>
    <property type="project" value="InterPro"/>
</dbReference>
<evidence type="ECO:0008006" key="6">
    <source>
        <dbReference type="Google" id="ProtNLM"/>
    </source>
</evidence>
<evidence type="ECO:0000256" key="2">
    <source>
        <dbReference type="ARBA" id="ARBA00022741"/>
    </source>
</evidence>
<keyword evidence="2" id="KW-0547">Nucleotide-binding</keyword>
<dbReference type="STRING" id="1314785.A0A165AZ25"/>
<dbReference type="SMART" id="SM00174">
    <property type="entry name" value="RHO"/>
    <property type="match status" value="1"/>
</dbReference>
<dbReference type="PANTHER" id="PTHR24070">
    <property type="entry name" value="RAS, DI-RAS, AND RHEB FAMILY MEMBERS OF SMALL GTPASE SUPERFAMILY"/>
    <property type="match status" value="1"/>
</dbReference>
<evidence type="ECO:0000313" key="4">
    <source>
        <dbReference type="EMBL" id="KZS99924.1"/>
    </source>
</evidence>
<evidence type="ECO:0000256" key="1">
    <source>
        <dbReference type="ARBA" id="ARBA00004342"/>
    </source>
</evidence>
<protein>
    <recommendedName>
        <fullName evidence="6">Ras-domain-containing protein</fullName>
    </recommendedName>
</protein>
<dbReference type="SUPFAM" id="SSF52540">
    <property type="entry name" value="P-loop containing nucleoside triphosphate hydrolases"/>
    <property type="match status" value="1"/>
</dbReference>
<dbReference type="GO" id="GO:0005886">
    <property type="term" value="C:plasma membrane"/>
    <property type="evidence" value="ECO:0007669"/>
    <property type="project" value="UniProtKB-SubCell"/>
</dbReference>
<name>A0A165AZ25_9APHY</name>
<dbReference type="GO" id="GO:0003924">
    <property type="term" value="F:GTPase activity"/>
    <property type="evidence" value="ECO:0007669"/>
    <property type="project" value="InterPro"/>
</dbReference>
<dbReference type="Pfam" id="PF00071">
    <property type="entry name" value="Ras"/>
    <property type="match status" value="2"/>
</dbReference>
<dbReference type="InterPro" id="IPR020849">
    <property type="entry name" value="Small_GTPase_Ras-type"/>
</dbReference>
<dbReference type="PRINTS" id="PR00449">
    <property type="entry name" value="RASTRNSFRMNG"/>
</dbReference>
<dbReference type="SMART" id="SM00175">
    <property type="entry name" value="RAB"/>
    <property type="match status" value="1"/>
</dbReference>
<dbReference type="InterPro" id="IPR001806">
    <property type="entry name" value="Small_GTPase"/>
</dbReference>
<reference evidence="4 5" key="1">
    <citation type="journal article" date="2016" name="Mol. Biol. Evol.">
        <title>Comparative Genomics of Early-Diverging Mushroom-Forming Fungi Provides Insights into the Origins of Lignocellulose Decay Capabilities.</title>
        <authorList>
            <person name="Nagy L.G."/>
            <person name="Riley R."/>
            <person name="Tritt A."/>
            <person name="Adam C."/>
            <person name="Daum C."/>
            <person name="Floudas D."/>
            <person name="Sun H."/>
            <person name="Yadav J.S."/>
            <person name="Pangilinan J."/>
            <person name="Larsson K.H."/>
            <person name="Matsuura K."/>
            <person name="Barry K."/>
            <person name="Labutti K."/>
            <person name="Kuo R."/>
            <person name="Ohm R.A."/>
            <person name="Bhattacharya S.S."/>
            <person name="Shirouzu T."/>
            <person name="Yoshinaga Y."/>
            <person name="Martin F.M."/>
            <person name="Grigoriev I.V."/>
            <person name="Hibbett D.S."/>
        </authorList>
    </citation>
    <scope>NUCLEOTIDE SEQUENCE [LARGE SCALE GENOMIC DNA]</scope>
    <source>
        <strain evidence="4 5">93-53</strain>
    </source>
</reference>
<evidence type="ECO:0000313" key="5">
    <source>
        <dbReference type="Proteomes" id="UP000076871"/>
    </source>
</evidence>
<organism evidence="4 5">
    <name type="scientific">Laetiporus sulphureus 93-53</name>
    <dbReference type="NCBI Taxonomy" id="1314785"/>
    <lineage>
        <taxon>Eukaryota</taxon>
        <taxon>Fungi</taxon>
        <taxon>Dikarya</taxon>
        <taxon>Basidiomycota</taxon>
        <taxon>Agaricomycotina</taxon>
        <taxon>Agaricomycetes</taxon>
        <taxon>Polyporales</taxon>
        <taxon>Laetiporus</taxon>
    </lineage>
</organism>
<dbReference type="InterPro" id="IPR005225">
    <property type="entry name" value="Small_GTP-bd"/>
</dbReference>
<dbReference type="Gene3D" id="3.40.50.300">
    <property type="entry name" value="P-loop containing nucleotide triphosphate hydrolases"/>
    <property type="match status" value="1"/>
</dbReference>
<comment type="subcellular location">
    <subcellularLocation>
        <location evidence="1">Cell membrane</location>
        <topology evidence="1">Lipid-anchor</topology>
        <orientation evidence="1">Cytoplasmic side</orientation>
    </subcellularLocation>
</comment>
<dbReference type="AlphaFoldDB" id="A0A165AZ25"/>
<dbReference type="InParanoid" id="A0A165AZ25"/>
<evidence type="ECO:0000256" key="3">
    <source>
        <dbReference type="ARBA" id="ARBA00023134"/>
    </source>
</evidence>